<dbReference type="Gene3D" id="3.20.20.140">
    <property type="entry name" value="Metal-dependent hydrolases"/>
    <property type="match status" value="2"/>
</dbReference>
<dbReference type="AlphaFoldDB" id="A0ABD5XSM5"/>
<dbReference type="SUPFAM" id="SSF51556">
    <property type="entry name" value="Metallo-dependent hydrolases"/>
    <property type="match status" value="1"/>
</dbReference>
<dbReference type="InterPro" id="IPR011059">
    <property type="entry name" value="Metal-dep_hydrolase_composite"/>
</dbReference>
<keyword evidence="3" id="KW-1185">Reference proteome</keyword>
<dbReference type="PANTHER" id="PTHR43794">
    <property type="entry name" value="AMINOHYDROLASE SSNA-RELATED"/>
    <property type="match status" value="1"/>
</dbReference>
<dbReference type="Proteomes" id="UP001596368">
    <property type="component" value="Unassembled WGS sequence"/>
</dbReference>
<reference evidence="2 3" key="1">
    <citation type="journal article" date="2019" name="Int. J. Syst. Evol. Microbiol.">
        <title>The Global Catalogue of Microorganisms (GCM) 10K type strain sequencing project: providing services to taxonomists for standard genome sequencing and annotation.</title>
        <authorList>
            <consortium name="The Broad Institute Genomics Platform"/>
            <consortium name="The Broad Institute Genome Sequencing Center for Infectious Disease"/>
            <person name="Wu L."/>
            <person name="Ma J."/>
        </authorList>
    </citation>
    <scope>NUCLEOTIDE SEQUENCE [LARGE SCALE GENOMIC DNA]</scope>
    <source>
        <strain evidence="2 3">DT92</strain>
    </source>
</reference>
<evidence type="ECO:0000313" key="3">
    <source>
        <dbReference type="Proteomes" id="UP001596368"/>
    </source>
</evidence>
<dbReference type="EMBL" id="JBHSZG010000001">
    <property type="protein sequence ID" value="MFC7136821.1"/>
    <property type="molecule type" value="Genomic_DNA"/>
</dbReference>
<comment type="caution">
    <text evidence="2">The sequence shown here is derived from an EMBL/GenBank/DDBJ whole genome shotgun (WGS) entry which is preliminary data.</text>
</comment>
<dbReference type="InterPro" id="IPR006680">
    <property type="entry name" value="Amidohydro-rel"/>
</dbReference>
<organism evidence="2 3">
    <name type="scientific">Halobaculum litoreum</name>
    <dbReference type="NCBI Taxonomy" id="3031998"/>
    <lineage>
        <taxon>Archaea</taxon>
        <taxon>Methanobacteriati</taxon>
        <taxon>Methanobacteriota</taxon>
        <taxon>Stenosarchaea group</taxon>
        <taxon>Halobacteria</taxon>
        <taxon>Halobacteriales</taxon>
        <taxon>Haloferacaceae</taxon>
        <taxon>Halobaculum</taxon>
    </lineage>
</organism>
<gene>
    <name evidence="2" type="ORF">ACFQRB_10615</name>
</gene>
<accession>A0ABD5XSM5</accession>
<evidence type="ECO:0000259" key="1">
    <source>
        <dbReference type="Pfam" id="PF01979"/>
    </source>
</evidence>
<feature type="domain" description="Amidohydrolase-related" evidence="1">
    <location>
        <begin position="54"/>
        <end position="172"/>
    </location>
</feature>
<dbReference type="InterPro" id="IPR032466">
    <property type="entry name" value="Metal_Hydrolase"/>
</dbReference>
<evidence type="ECO:0000313" key="2">
    <source>
        <dbReference type="EMBL" id="MFC7136821.1"/>
    </source>
</evidence>
<dbReference type="InterPro" id="IPR050287">
    <property type="entry name" value="MTA/SAH_deaminase"/>
</dbReference>
<feature type="domain" description="Amidohydrolase-related" evidence="1">
    <location>
        <begin position="199"/>
        <end position="350"/>
    </location>
</feature>
<sequence>MTDPAADEPGSGDTETYEGTVLVGEDFEAVEGRVVVEDGAIAAIEEASVASDDIVCPAFVNAHTHIGDSVAKEAGRRLDLDALVAPPDGLKHRILRETPDEELVAAMRRSLRYMHATGTTAHVEFREGVAGVDAIAAAVDGLPVESVVLGRETVAAMEHPFAAGFGASGARDADFDAERAATRAAGKLFGIHAGERDPHDLDAAMDLDPDHLVHVVHPEERHLDRLAAEGWPVVVCPRSNLVTGVGVPPLRDLLDRTTVALGTDNVMLDSPSMFREMEFAAKLTDATAVEVLRMATAAGAAVAGLNCGAIEPGRDARLLVLDGDSDNLAGVRDPVRAVVRRAGQGDVKAVVP</sequence>
<name>A0ABD5XSM5_9EURY</name>
<proteinExistence type="predicted"/>
<dbReference type="Gene3D" id="2.30.40.10">
    <property type="entry name" value="Urease, subunit C, domain 1"/>
    <property type="match status" value="2"/>
</dbReference>
<dbReference type="Pfam" id="PF01979">
    <property type="entry name" value="Amidohydro_1"/>
    <property type="match status" value="2"/>
</dbReference>
<dbReference type="SUPFAM" id="SSF51338">
    <property type="entry name" value="Composite domain of metallo-dependent hydrolases"/>
    <property type="match status" value="1"/>
</dbReference>
<dbReference type="PANTHER" id="PTHR43794:SF5">
    <property type="entry name" value="CHLOROHYDROLASE FAMILY PROTEIN"/>
    <property type="match status" value="1"/>
</dbReference>
<protein>
    <submittedName>
        <fullName evidence="2">Amidohydrolase family protein</fullName>
    </submittedName>
</protein>